<feature type="signal peptide" evidence="1">
    <location>
        <begin position="1"/>
        <end position="33"/>
    </location>
</feature>
<gene>
    <name evidence="2" type="ORF">GQA70_06805</name>
</gene>
<evidence type="ECO:0000313" key="3">
    <source>
        <dbReference type="Proteomes" id="UP000596387"/>
    </source>
</evidence>
<dbReference type="Proteomes" id="UP000596387">
    <property type="component" value="Chromosome"/>
</dbReference>
<protein>
    <recommendedName>
        <fullName evidence="4">CopL family metal-binding regulatory protein</fullName>
    </recommendedName>
</protein>
<evidence type="ECO:0000313" key="2">
    <source>
        <dbReference type="EMBL" id="QRF66050.1"/>
    </source>
</evidence>
<evidence type="ECO:0000256" key="1">
    <source>
        <dbReference type="SAM" id="SignalP"/>
    </source>
</evidence>
<reference evidence="2 3" key="1">
    <citation type="submission" date="2019-12" db="EMBL/GenBank/DDBJ databases">
        <title>Complete Genome Sequence of a Quorum-Sensing Bacterium,Rhodobacteraceae bacterium C31, Isolated from a marine microalgae symbiotic bacteria.</title>
        <authorList>
            <person name="Zhang Y."/>
        </authorList>
    </citation>
    <scope>NUCLEOTIDE SEQUENCE [LARGE SCALE GENOMIC DNA]</scope>
    <source>
        <strain evidence="2 3">C31</strain>
    </source>
</reference>
<keyword evidence="3" id="KW-1185">Reference proteome</keyword>
<organism evidence="2 3">
    <name type="scientific">Ponticoccus alexandrii</name>
    <dbReference type="NCBI Taxonomy" id="1943633"/>
    <lineage>
        <taxon>Bacteria</taxon>
        <taxon>Pseudomonadati</taxon>
        <taxon>Pseudomonadota</taxon>
        <taxon>Alphaproteobacteria</taxon>
        <taxon>Rhodobacterales</taxon>
        <taxon>Roseobacteraceae</taxon>
        <taxon>Ponticoccus</taxon>
    </lineage>
</organism>
<feature type="chain" id="PRO_5045304625" description="CopL family metal-binding regulatory protein" evidence="1">
    <location>
        <begin position="34"/>
        <end position="126"/>
    </location>
</feature>
<sequence>MSRNYLLVMLARIMTLLAILAITVVTTVASAHAARMDNSEGHAMSVGEMVITPTTAAPSCEIAGPCDSTSAELCEFVCAGFMAFLIWPPAADAHAYVPSRHGFSAEASHVSRAPALSERPPKLRLL</sequence>
<name>A0ABX7F696_9RHOB</name>
<proteinExistence type="predicted"/>
<accession>A0ABX7F696</accession>
<keyword evidence="1" id="KW-0732">Signal</keyword>
<dbReference type="EMBL" id="CP047166">
    <property type="protein sequence ID" value="QRF66050.1"/>
    <property type="molecule type" value="Genomic_DNA"/>
</dbReference>
<evidence type="ECO:0008006" key="4">
    <source>
        <dbReference type="Google" id="ProtNLM"/>
    </source>
</evidence>